<dbReference type="Proteomes" id="UP000318815">
    <property type="component" value="Unassembled WGS sequence"/>
</dbReference>
<dbReference type="EMBL" id="VOHS01000092">
    <property type="protein sequence ID" value="TWV89101.1"/>
    <property type="molecule type" value="Genomic_DNA"/>
</dbReference>
<accession>A0A5C6LJL8</accession>
<comment type="caution">
    <text evidence="1">The sequence shown here is derived from an EMBL/GenBank/DDBJ whole genome shotgun (WGS) entry which is preliminary data.</text>
</comment>
<reference evidence="1 2" key="1">
    <citation type="submission" date="2019-08" db="EMBL/GenBank/DDBJ databases">
        <title>Whole genome sequencing of chitin degrading bacteria Chitinophaga pinensis YS16.</title>
        <authorList>
            <person name="Singh R.P."/>
            <person name="Manchanda G."/>
            <person name="Maurya I.K."/>
            <person name="Joshi N.K."/>
            <person name="Srivastava A.K."/>
        </authorList>
    </citation>
    <scope>NUCLEOTIDE SEQUENCE [LARGE SCALE GENOMIC DNA]</scope>
    <source>
        <strain evidence="1 2">YS-16</strain>
    </source>
</reference>
<gene>
    <name evidence="1" type="ORF">FEF09_30165</name>
</gene>
<organism evidence="1 2">
    <name type="scientific">Chitinophaga pinensis</name>
    <dbReference type="NCBI Taxonomy" id="79329"/>
    <lineage>
        <taxon>Bacteria</taxon>
        <taxon>Pseudomonadati</taxon>
        <taxon>Bacteroidota</taxon>
        <taxon>Chitinophagia</taxon>
        <taxon>Chitinophagales</taxon>
        <taxon>Chitinophagaceae</taxon>
        <taxon>Chitinophaga</taxon>
    </lineage>
</organism>
<dbReference type="OrthoDB" id="9920556at2"/>
<protein>
    <submittedName>
        <fullName evidence="1">Uncharacterized protein</fullName>
    </submittedName>
</protein>
<proteinExistence type="predicted"/>
<dbReference type="AlphaFoldDB" id="A0A5C6LJL8"/>
<sequence>MSTNEMPQRDARKRDPVFEERVALMRMNSIFFHAASPRHAATEENPRPLPDHNLINTLKHLRLTEGFNLVDKWGIRDSICFAACTNRYRADPEWMLTLPAEELKWLCAEFDMVLISDRVTHHWTSLNTHVNVPGRVHFQDLWPEDFSYCPVVMH</sequence>
<evidence type="ECO:0000313" key="2">
    <source>
        <dbReference type="Proteomes" id="UP000318815"/>
    </source>
</evidence>
<keyword evidence="2" id="KW-1185">Reference proteome</keyword>
<evidence type="ECO:0000313" key="1">
    <source>
        <dbReference type="EMBL" id="TWV89101.1"/>
    </source>
</evidence>
<dbReference type="RefSeq" id="WP_146308599.1">
    <property type="nucleotide sequence ID" value="NZ_VOHS01000092.1"/>
</dbReference>
<name>A0A5C6LJL8_9BACT</name>